<evidence type="ECO:0000313" key="3">
    <source>
        <dbReference type="Proteomes" id="UP000322791"/>
    </source>
</evidence>
<dbReference type="GO" id="GO:0004803">
    <property type="term" value="F:transposase activity"/>
    <property type="evidence" value="ECO:0007669"/>
    <property type="project" value="InterPro"/>
</dbReference>
<evidence type="ECO:0000313" key="2">
    <source>
        <dbReference type="EMBL" id="TYZ07587.1"/>
    </source>
</evidence>
<dbReference type="RefSeq" id="WP_149071771.1">
    <property type="nucleotide sequence ID" value="NZ_VTHL01000016.1"/>
</dbReference>
<name>A0A5D6UX64_9BACT</name>
<comment type="caution">
    <text evidence="2">The sequence shown here is derived from an EMBL/GenBank/DDBJ whole genome shotgun (WGS) entry which is preliminary data.</text>
</comment>
<dbReference type="PANTHER" id="PTHR30007:SF0">
    <property type="entry name" value="TRANSPOSASE"/>
    <property type="match status" value="1"/>
</dbReference>
<dbReference type="AlphaFoldDB" id="A0A5D6UX64"/>
<dbReference type="InterPro" id="IPR002559">
    <property type="entry name" value="Transposase_11"/>
</dbReference>
<reference evidence="2 3" key="1">
    <citation type="submission" date="2019-08" db="EMBL/GenBank/DDBJ databases">
        <authorList>
            <person name="Seo M.-J."/>
        </authorList>
    </citation>
    <scope>NUCLEOTIDE SEQUENCE [LARGE SCALE GENOMIC DNA]</scope>
    <source>
        <strain evidence="2 3">KIGAM108</strain>
    </source>
</reference>
<dbReference type="Pfam" id="PF01609">
    <property type="entry name" value="DDE_Tnp_1"/>
    <property type="match status" value="1"/>
</dbReference>
<dbReference type="GO" id="GO:0006313">
    <property type="term" value="P:DNA transposition"/>
    <property type="evidence" value="ECO:0007669"/>
    <property type="project" value="InterPro"/>
</dbReference>
<dbReference type="Proteomes" id="UP000322791">
    <property type="component" value="Unassembled WGS sequence"/>
</dbReference>
<evidence type="ECO:0000259" key="1">
    <source>
        <dbReference type="Pfam" id="PF01609"/>
    </source>
</evidence>
<accession>A0A5D6UX64</accession>
<keyword evidence="3" id="KW-1185">Reference proteome</keyword>
<sequence>MCAARAANGGPCPQFSPWTAVYYFYRWQRLGLRQRLNKVINALDRMAHERTPTPALACVDSQSVRLAPRIYEHRGLGAGKLVNGRKRQILTDSSGRIWAAHVHAAHRHDSTGALAMLAHRT</sequence>
<protein>
    <submittedName>
        <fullName evidence="2">Transposase</fullName>
    </submittedName>
</protein>
<dbReference type="PANTHER" id="PTHR30007">
    <property type="entry name" value="PHP DOMAIN PROTEIN"/>
    <property type="match status" value="1"/>
</dbReference>
<gene>
    <name evidence="2" type="ORF">FY528_14585</name>
</gene>
<dbReference type="EMBL" id="VTHL01000016">
    <property type="protein sequence ID" value="TYZ07587.1"/>
    <property type="molecule type" value="Genomic_DNA"/>
</dbReference>
<organism evidence="2 3">
    <name type="scientific">Hymenobacter lutimineralis</name>
    <dbReference type="NCBI Taxonomy" id="2606448"/>
    <lineage>
        <taxon>Bacteria</taxon>
        <taxon>Pseudomonadati</taxon>
        <taxon>Bacteroidota</taxon>
        <taxon>Cytophagia</taxon>
        <taxon>Cytophagales</taxon>
        <taxon>Hymenobacteraceae</taxon>
        <taxon>Hymenobacter</taxon>
    </lineage>
</organism>
<dbReference type="GO" id="GO:0003677">
    <property type="term" value="F:DNA binding"/>
    <property type="evidence" value="ECO:0007669"/>
    <property type="project" value="InterPro"/>
</dbReference>
<proteinExistence type="predicted"/>
<feature type="domain" description="Transposase IS4-like" evidence="1">
    <location>
        <begin position="55"/>
        <end position="118"/>
    </location>
</feature>